<dbReference type="EMBL" id="WMLB01000003">
    <property type="protein sequence ID" value="MTH66915.1"/>
    <property type="molecule type" value="Genomic_DNA"/>
</dbReference>
<proteinExistence type="predicted"/>
<keyword evidence="5" id="KW-1185">Reference proteome</keyword>
<feature type="domain" description="Glycosyltransferase subfamily 4-like N-terminal" evidence="3">
    <location>
        <begin position="45"/>
        <end position="207"/>
    </location>
</feature>
<dbReference type="PANTHER" id="PTHR12526">
    <property type="entry name" value="GLYCOSYLTRANSFERASE"/>
    <property type="match status" value="1"/>
</dbReference>
<name>A0A6I3M1B0_9MICO</name>
<evidence type="ECO:0000313" key="5">
    <source>
        <dbReference type="Proteomes" id="UP000433071"/>
    </source>
</evidence>
<dbReference type="GO" id="GO:0016757">
    <property type="term" value="F:glycosyltransferase activity"/>
    <property type="evidence" value="ECO:0007669"/>
    <property type="project" value="UniProtKB-KW"/>
</dbReference>
<organism evidence="4 5">
    <name type="scientific">Agromyces bracchium</name>
    <dbReference type="NCBI Taxonomy" id="88376"/>
    <lineage>
        <taxon>Bacteria</taxon>
        <taxon>Bacillati</taxon>
        <taxon>Actinomycetota</taxon>
        <taxon>Actinomycetes</taxon>
        <taxon>Micrococcales</taxon>
        <taxon>Microbacteriaceae</taxon>
        <taxon>Agromyces</taxon>
    </lineage>
</organism>
<dbReference type="SUPFAM" id="SSF53756">
    <property type="entry name" value="UDP-Glycosyltransferase/glycogen phosphorylase"/>
    <property type="match status" value="1"/>
</dbReference>
<evidence type="ECO:0000256" key="2">
    <source>
        <dbReference type="ARBA" id="ARBA00022679"/>
    </source>
</evidence>
<dbReference type="InterPro" id="IPR028098">
    <property type="entry name" value="Glyco_trans_4-like_N"/>
</dbReference>
<evidence type="ECO:0000313" key="4">
    <source>
        <dbReference type="EMBL" id="MTH66915.1"/>
    </source>
</evidence>
<gene>
    <name evidence="4" type="ORF">GJ743_00845</name>
</gene>
<evidence type="ECO:0000259" key="3">
    <source>
        <dbReference type="Pfam" id="PF13439"/>
    </source>
</evidence>
<dbReference type="OrthoDB" id="9810929at2"/>
<reference evidence="4 5" key="1">
    <citation type="submission" date="2019-11" db="EMBL/GenBank/DDBJ databases">
        <title>Agromyces kandeliae sp. nov., isolated from mangrove soil.</title>
        <authorList>
            <person name="Wang R."/>
        </authorList>
    </citation>
    <scope>NUCLEOTIDE SEQUENCE [LARGE SCALE GENOMIC DNA]</scope>
    <source>
        <strain evidence="4 5">JCM 11433</strain>
    </source>
</reference>
<dbReference type="Pfam" id="PF13439">
    <property type="entry name" value="Glyco_transf_4"/>
    <property type="match status" value="1"/>
</dbReference>
<dbReference type="AlphaFoldDB" id="A0A6I3M1B0"/>
<dbReference type="Gene3D" id="3.40.50.2000">
    <property type="entry name" value="Glycogen Phosphorylase B"/>
    <property type="match status" value="2"/>
</dbReference>
<dbReference type="Proteomes" id="UP000433071">
    <property type="component" value="Unassembled WGS sequence"/>
</dbReference>
<protein>
    <submittedName>
        <fullName evidence="4">Glycosyltransferase</fullName>
    </submittedName>
</protein>
<evidence type="ECO:0000256" key="1">
    <source>
        <dbReference type="ARBA" id="ARBA00022676"/>
    </source>
</evidence>
<keyword evidence="1" id="KW-0328">Glycosyltransferase</keyword>
<dbReference type="Pfam" id="PF13692">
    <property type="entry name" value="Glyco_trans_1_4"/>
    <property type="match status" value="1"/>
</dbReference>
<dbReference type="RefSeq" id="WP_155050049.1">
    <property type="nucleotide sequence ID" value="NZ_BAAAIB010000001.1"/>
</dbReference>
<accession>A0A6I3M1B0</accession>
<comment type="caution">
    <text evidence="4">The sequence shown here is derived from an EMBL/GenBank/DDBJ whole genome shotgun (WGS) entry which is preliminary data.</text>
</comment>
<keyword evidence="2 4" id="KW-0808">Transferase</keyword>
<sequence>MGAASEASNASELPEALPADAIHSDAAATNALHIVQIAPAITRGSGVEGVAFNLEREFRARGATVERFTAATAGRAPRDRRRSAIGTHLERARNVIWFSTVGTARAKRFLAERPGAVSICHNDVLAGDVYVNHGLLQVAMRARGNYFWRMVRNPVHLFTTARDRMRYRGSAHRAVIALTEHEAELLVSTYGRVRPPIRVIPNGVDTEMFSPATSAERSAARAEIGLPDHLMLAVFVGHEFERKGLPLVMEALVGAPGVGLIVVGGTPAMIRQAEEVARRHGVAERVAFVGRRSDVVPYYHAADVFVLPSHYESSGLVFLEALACGLPVVATRVGFAPELVVDGENGHLVDLDPAQIGARLHDLSQRDLSEWHDRSRRTAEEHGWPAIADRYLELLSDLRQQRRTR</sequence>